<dbReference type="GO" id="GO:0002128">
    <property type="term" value="P:tRNA nucleoside ribose methylation"/>
    <property type="evidence" value="ECO:0007669"/>
    <property type="project" value="TreeGrafter"/>
</dbReference>
<dbReference type="EMBL" id="UIGB01000001">
    <property type="protein sequence ID" value="SUU84387.1"/>
    <property type="molecule type" value="Genomic_DNA"/>
</dbReference>
<evidence type="ECO:0000313" key="9">
    <source>
        <dbReference type="EMBL" id="SUU84387.1"/>
    </source>
</evidence>
<dbReference type="Gene3D" id="3.40.960.10">
    <property type="entry name" value="VSR Endonuclease"/>
    <property type="match status" value="1"/>
</dbReference>
<dbReference type="PANTHER" id="PTHR42786">
    <property type="entry name" value="TRNA/RRNA METHYLTRANSFERASE"/>
    <property type="match status" value="1"/>
</dbReference>
<dbReference type="SUPFAM" id="SSF75217">
    <property type="entry name" value="alpha/beta knot"/>
    <property type="match status" value="1"/>
</dbReference>
<evidence type="ECO:0000256" key="2">
    <source>
        <dbReference type="ARBA" id="ARBA00022603"/>
    </source>
</evidence>
<dbReference type="Proteomes" id="UP000254343">
    <property type="component" value="Unassembled WGS sequence"/>
</dbReference>
<dbReference type="GO" id="GO:0005829">
    <property type="term" value="C:cytosol"/>
    <property type="evidence" value="ECO:0007669"/>
    <property type="project" value="TreeGrafter"/>
</dbReference>
<dbReference type="AlphaFoldDB" id="A0A380W8H3"/>
<evidence type="ECO:0000256" key="1">
    <source>
        <dbReference type="ARBA" id="ARBA00007228"/>
    </source>
</evidence>
<keyword evidence="5" id="KW-0819">tRNA processing</keyword>
<dbReference type="GO" id="GO:0003723">
    <property type="term" value="F:RNA binding"/>
    <property type="evidence" value="ECO:0007669"/>
    <property type="project" value="InterPro"/>
</dbReference>
<dbReference type="PANTHER" id="PTHR42786:SF7">
    <property type="entry name" value="TRNA_RRNA METHYLTRANSFERASE SPOU TYPE DOMAIN-CONTAINING PROTEIN"/>
    <property type="match status" value="1"/>
</dbReference>
<dbReference type="FunFam" id="3.40.1280.10:FF:000006">
    <property type="entry name" value="Uncharacterized tRNA/rRNA methyltransferase HI_0380"/>
    <property type="match status" value="1"/>
</dbReference>
<evidence type="ECO:0000256" key="3">
    <source>
        <dbReference type="ARBA" id="ARBA00022679"/>
    </source>
</evidence>
<dbReference type="EC" id="2.1.1.200" evidence="5"/>
<comment type="catalytic activity">
    <reaction evidence="5">
        <text>uridine(32) in tRNA + S-adenosyl-L-methionine = 2'-O-methyluridine(32) in tRNA + S-adenosyl-L-homocysteine + H(+)</text>
        <dbReference type="Rhea" id="RHEA:42936"/>
        <dbReference type="Rhea" id="RHEA-COMP:10107"/>
        <dbReference type="Rhea" id="RHEA-COMP:10290"/>
        <dbReference type="ChEBI" id="CHEBI:15378"/>
        <dbReference type="ChEBI" id="CHEBI:57856"/>
        <dbReference type="ChEBI" id="CHEBI:59789"/>
        <dbReference type="ChEBI" id="CHEBI:65315"/>
        <dbReference type="ChEBI" id="CHEBI:74478"/>
        <dbReference type="EC" id="2.1.1.200"/>
    </reaction>
</comment>
<proteinExistence type="inferred from homology"/>
<evidence type="ECO:0000256" key="5">
    <source>
        <dbReference type="RuleBase" id="RU362024"/>
    </source>
</evidence>
<dbReference type="InterPro" id="IPR029026">
    <property type="entry name" value="tRNA_m1G_MTases_N"/>
</dbReference>
<dbReference type="NCBIfam" id="TIGR00050">
    <property type="entry name" value="rRNA_methyl_1"/>
    <property type="match status" value="1"/>
</dbReference>
<dbReference type="InterPro" id="IPR004384">
    <property type="entry name" value="RNA_MeTrfase_TrmJ/LasT"/>
</dbReference>
<dbReference type="GO" id="GO:0160206">
    <property type="term" value="F:tRNA (cytidine(32)/uridine(32)-2'-O)-methyltransferase activity"/>
    <property type="evidence" value="ECO:0007669"/>
    <property type="project" value="UniProtKB-EC"/>
</dbReference>
<gene>
    <name evidence="5" type="primary">trmJ</name>
    <name evidence="9" type="ORF">NCTC12722_01577</name>
</gene>
<keyword evidence="4 5" id="KW-0949">S-adenosyl-L-methionine</keyword>
<dbReference type="Gene3D" id="1.10.8.590">
    <property type="match status" value="1"/>
</dbReference>
<dbReference type="InterPro" id="IPR001537">
    <property type="entry name" value="SpoU_MeTrfase"/>
</dbReference>
<dbReference type="CDD" id="cd18093">
    <property type="entry name" value="SpoU-like_TrmJ"/>
    <property type="match status" value="1"/>
</dbReference>
<comment type="function">
    <text evidence="5">Catalyzes the formation of 2'O-methylated cytidine (Cm32) or 2'O-methylated uridine (Um32) at position 32 in tRNA.</text>
</comment>
<dbReference type="InterPro" id="IPR029028">
    <property type="entry name" value="Alpha/beta_knot_MTases"/>
</dbReference>
<protein>
    <recommendedName>
        <fullName evidence="5">tRNA (cytidine/uridine-2'-O-)-methyltransferase TrmJ</fullName>
        <ecNumber evidence="5">2.1.1.200</ecNumber>
    </recommendedName>
    <alternativeName>
        <fullName evidence="5">tRNA (cytidine(32)/uridine(32)-2'-O)-methyltransferase</fullName>
    </alternativeName>
    <alternativeName>
        <fullName evidence="5">tRNA Cm32/Um32 methyltransferase</fullName>
    </alternativeName>
</protein>
<dbReference type="InterPro" id="IPR007569">
    <property type="entry name" value="DUF559"/>
</dbReference>
<evidence type="ECO:0000256" key="6">
    <source>
        <dbReference type="SAM" id="Coils"/>
    </source>
</evidence>
<comment type="subunit">
    <text evidence="5">Homodimer.</text>
</comment>
<dbReference type="Pfam" id="PF04480">
    <property type="entry name" value="DUF559"/>
    <property type="match status" value="1"/>
</dbReference>
<dbReference type="GO" id="GO:0106339">
    <property type="term" value="F:tRNA (cytidine(32)-2'-O)-methyltransferase activity"/>
    <property type="evidence" value="ECO:0007669"/>
    <property type="project" value="RHEA"/>
</dbReference>
<accession>A0A380W8H3</accession>
<organism evidence="9 10">
    <name type="scientific">Afipia felis</name>
    <name type="common">Cat scratch disease bacillus</name>
    <dbReference type="NCBI Taxonomy" id="1035"/>
    <lineage>
        <taxon>Bacteria</taxon>
        <taxon>Pseudomonadati</taxon>
        <taxon>Pseudomonadota</taxon>
        <taxon>Alphaproteobacteria</taxon>
        <taxon>Hyphomicrobiales</taxon>
        <taxon>Nitrobacteraceae</taxon>
        <taxon>Afipia</taxon>
    </lineage>
</organism>
<comment type="subcellular location">
    <subcellularLocation>
        <location evidence="5">Cytoplasm</location>
    </subcellularLocation>
</comment>
<reference evidence="9 10" key="1">
    <citation type="submission" date="2018-06" db="EMBL/GenBank/DDBJ databases">
        <authorList>
            <consortium name="Pathogen Informatics"/>
            <person name="Doyle S."/>
        </authorList>
    </citation>
    <scope>NUCLEOTIDE SEQUENCE [LARGE SCALE GENOMIC DNA]</scope>
    <source>
        <strain evidence="9 10">NCTC12722</strain>
    </source>
</reference>
<dbReference type="Gene3D" id="3.40.1280.10">
    <property type="match status" value="1"/>
</dbReference>
<comment type="catalytic activity">
    <reaction evidence="5">
        <text>cytidine(32) in tRNA + S-adenosyl-L-methionine = 2'-O-methylcytidine(32) in tRNA + S-adenosyl-L-homocysteine + H(+)</text>
        <dbReference type="Rhea" id="RHEA:42932"/>
        <dbReference type="Rhea" id="RHEA-COMP:10288"/>
        <dbReference type="Rhea" id="RHEA-COMP:10289"/>
        <dbReference type="ChEBI" id="CHEBI:15378"/>
        <dbReference type="ChEBI" id="CHEBI:57856"/>
        <dbReference type="ChEBI" id="CHEBI:59789"/>
        <dbReference type="ChEBI" id="CHEBI:74495"/>
        <dbReference type="ChEBI" id="CHEBI:82748"/>
        <dbReference type="EC" id="2.1.1.200"/>
    </reaction>
</comment>
<comment type="similarity">
    <text evidence="1">Belongs to the class IV-like SAM-binding methyltransferase superfamily. RNA methyltransferase TrmH family.</text>
</comment>
<evidence type="ECO:0000259" key="8">
    <source>
        <dbReference type="Pfam" id="PF04480"/>
    </source>
</evidence>
<keyword evidence="3 9" id="KW-0808">Transferase</keyword>
<evidence type="ECO:0000313" key="10">
    <source>
        <dbReference type="Proteomes" id="UP000254343"/>
    </source>
</evidence>
<evidence type="ECO:0000256" key="4">
    <source>
        <dbReference type="ARBA" id="ARBA00022691"/>
    </source>
</evidence>
<keyword evidence="5" id="KW-0963">Cytoplasm</keyword>
<sequence>MCFRQGGIVDSKGFRNPFRLQSNFSPAERRLAAIFRRTEALNRFLQKLIQLLKRLNHRLQALIRIVRFLNQNLIALIQDLRGLIQRLQGLNRHLRWLMQALQPLNRKAKTMSGTDKTKPRTDLPGPVVVLVEPQLGENIGMAARAMGNFGLTRLRLVKPRDGWPNMAAQRAAAGADHILERVELFETVEAAVADCALLFATTARAHDQAKPVVAPDAAAREIVDETARGATAGILFGRERSGLTNEEVALANRIVTFPVNPGFASLNLAQAVLLMGYEWFKLASGGQIPFSMPERSEPASQHQMHAFFDNLVAELDKVEFLRPAEKRDVMLVNLRNIFSRMEPSKQDMHTLHGVVMAIAEGRKGPAKGGVLDGTQAAQLRALLAEQGSPATEGRSGSVRGLARLLRRNPTDAERILWQALTKDRRFAAQFKRQTPVGRHIPDFVSFPRRMAIEIVHPKESEAVAHERAVRAAWLAERGYRVVSLQAADIERDLEAELRRLEEV</sequence>
<name>A0A380W8H3_AFIFE</name>
<feature type="domain" description="tRNA/rRNA methyltransferase SpoU type" evidence="7">
    <location>
        <begin position="127"/>
        <end position="277"/>
    </location>
</feature>
<feature type="domain" description="DUF559" evidence="8">
    <location>
        <begin position="401"/>
        <end position="498"/>
    </location>
</feature>
<evidence type="ECO:0000259" key="7">
    <source>
        <dbReference type="Pfam" id="PF00588"/>
    </source>
</evidence>
<dbReference type="Pfam" id="PF00588">
    <property type="entry name" value="SpoU_methylase"/>
    <property type="match status" value="1"/>
</dbReference>
<keyword evidence="6" id="KW-0175">Coiled coil</keyword>
<keyword evidence="2 5" id="KW-0489">Methyltransferase</keyword>
<feature type="coiled-coil region" evidence="6">
    <location>
        <begin position="45"/>
        <end position="72"/>
    </location>
</feature>